<evidence type="ECO:0000313" key="4">
    <source>
        <dbReference type="RefSeq" id="XP_026192129.1"/>
    </source>
</evidence>
<feature type="region of interest" description="Disordered" evidence="2">
    <location>
        <begin position="653"/>
        <end position="737"/>
    </location>
</feature>
<feature type="coiled-coil region" evidence="1">
    <location>
        <begin position="309"/>
        <end position="374"/>
    </location>
</feature>
<organism evidence="3 4">
    <name type="scientific">Cyclospora cayetanensis</name>
    <dbReference type="NCBI Taxonomy" id="88456"/>
    <lineage>
        <taxon>Eukaryota</taxon>
        <taxon>Sar</taxon>
        <taxon>Alveolata</taxon>
        <taxon>Apicomplexa</taxon>
        <taxon>Conoidasida</taxon>
        <taxon>Coccidia</taxon>
        <taxon>Eucoccidiorida</taxon>
        <taxon>Eimeriorina</taxon>
        <taxon>Eimeriidae</taxon>
        <taxon>Cyclospora</taxon>
    </lineage>
</organism>
<dbReference type="OrthoDB" id="346237at2759"/>
<reference evidence="4" key="1">
    <citation type="submission" date="2025-08" db="UniProtKB">
        <authorList>
            <consortium name="RefSeq"/>
        </authorList>
    </citation>
    <scope>IDENTIFICATION</scope>
</reference>
<dbReference type="Proteomes" id="UP000515125">
    <property type="component" value="Unplaced"/>
</dbReference>
<dbReference type="GeneID" id="34620234"/>
<sequence>MLNEYGKILLQQIEQQRQQRLRQRAEERGLPIPSEAQQGSVTAAPLTQVACASSEFVPPSGSRGSSEPPVKAQVSPYSWHTFAAKLHIAGKKHLMCLTSNPVHDSCFNTVLMSQICTAALPEKANTVIQQAAAQHNVDLANAMQSLINIAPLLVHRVPPQTAPTDGIIPTPCIPSVVSAPLMNQQPVILQPTALLHPSVYSMNPQQLQQPSKNLGNDFQTACAIREYGQSSNCNGLPALMMRAYVSSSHIPLSFSGAPSSSTKVGDPAVATGGVPRTEQAYDTVKPPQFGPLIGATDVDISHQRVQTAKKRYQEDLLRQMKEREAQREEEKARRRREDEEELIRLSKEIEQERLEKEEEEARQLCKSKQLAAANVAAAGSPKQQRSHQLQNYSLENAINESNRQAPARTRLLLRGEEFSQPQQESTLKHGDSSFSQFFNDTVAETSGSCFDKPGRRMRGAGAEAEQLLISDLERLKAELRAQIEEMRCLQFQQRQVLQQVNQENALRNSCNGCCKQKWTPNAVDGPASSLSGHPWAMSVPTQTSIEQPTLRNQCAQIRLALKNAGVTDLDHLVLRLAESTAAPTGYDAASRDTILFKQDTGEINPAAYNALAPRARLASVKEDGTLKVHHCNPVENSFSHGMQKDSGRSFQMDAASFSRQSTKDKCSNDKRKGSSIGDPEERPLPTLLKLQQQGERDQRDAVLQQQCTKIQQVDRHLKGNTGAPNHEPHPDSQEIDTGCKRHEQQPLQCMTVKETHVCNTPESPPGRKWQLNKLWARLSQSVPPPAQNHPRRRRPDGEDNYVWSLSSSWCTSDCESELPCQTVFLPYDSGLSKSPKELEQSQKHLPRGIDTMAKNGWLPASQMESLGISTVQTATPEECSRLTKPAQDFCMTRLLMLNECHSYKGNRAQQENAGTPVNMGDQASRPNPFLLYREAQPTVPITNTDCGSSMNTMEEGLFCGTDYRQLCRALSVNSAPLHLQHLHKLDCQIRQQYNACLSPKERSFRHLHAIANQQRVYENCRRGASQQRAKERFKSRLSWEADTAFPVDEGSPALSHVVQRQVHTFGPRPFAPLLERPLAFATDHGDGSNRTGNPESFKPTPSKPPNKHVPPPPNHSQSLSLSTSTKKRTRLSRVLGGMLLRNSSKLRQ</sequence>
<feature type="region of interest" description="Disordered" evidence="2">
    <location>
        <begin position="16"/>
        <end position="41"/>
    </location>
</feature>
<evidence type="ECO:0000313" key="3">
    <source>
        <dbReference type="Proteomes" id="UP000515125"/>
    </source>
</evidence>
<feature type="compositionally biased region" description="Pro residues" evidence="2">
    <location>
        <begin position="1101"/>
        <end position="1114"/>
    </location>
</feature>
<accession>A0A6P6RX89</accession>
<feature type="compositionally biased region" description="Basic and acidic residues" evidence="2">
    <location>
        <begin position="726"/>
        <end position="737"/>
    </location>
</feature>
<feature type="compositionally biased region" description="Low complexity" evidence="2">
    <location>
        <begin position="1115"/>
        <end position="1124"/>
    </location>
</feature>
<gene>
    <name evidence="4" type="primary">LOC34620234</name>
</gene>
<proteinExistence type="predicted"/>
<dbReference type="RefSeq" id="XP_026192129.1">
    <property type="nucleotide sequence ID" value="XM_026336344.1"/>
</dbReference>
<name>A0A6P6RX89_9EIME</name>
<protein>
    <submittedName>
        <fullName evidence="4">Uncharacterized protein LOC34620234</fullName>
    </submittedName>
</protein>
<feature type="region of interest" description="Disordered" evidence="2">
    <location>
        <begin position="1080"/>
        <end position="1148"/>
    </location>
</feature>
<dbReference type="AlphaFoldDB" id="A0A6P6RX89"/>
<keyword evidence="1" id="KW-0175">Coiled coil</keyword>
<evidence type="ECO:0000256" key="1">
    <source>
        <dbReference type="SAM" id="Coils"/>
    </source>
</evidence>
<feature type="coiled-coil region" evidence="1">
    <location>
        <begin position="462"/>
        <end position="492"/>
    </location>
</feature>
<feature type="compositionally biased region" description="Basic and acidic residues" evidence="2">
    <location>
        <begin position="661"/>
        <end position="672"/>
    </location>
</feature>
<keyword evidence="3" id="KW-1185">Reference proteome</keyword>
<evidence type="ECO:0000256" key="2">
    <source>
        <dbReference type="SAM" id="MobiDB-lite"/>
    </source>
</evidence>